<reference evidence="2" key="1">
    <citation type="submission" date="2023-09" db="UniProtKB">
        <authorList>
            <consortium name="Ensembl"/>
        </authorList>
    </citation>
    <scope>IDENTIFICATION</scope>
</reference>
<feature type="chain" id="PRO_5034783820" description="Secreted protein" evidence="1">
    <location>
        <begin position="18"/>
        <end position="90"/>
    </location>
</feature>
<accession>A0A8C0W7N3</accession>
<evidence type="ECO:0000313" key="2">
    <source>
        <dbReference type="Ensembl" id="ENSCCNP00000003886.1"/>
    </source>
</evidence>
<dbReference type="AlphaFoldDB" id="A0A8C0W7N3"/>
<keyword evidence="1" id="KW-0732">Signal</keyword>
<evidence type="ECO:0000256" key="1">
    <source>
        <dbReference type="SAM" id="SignalP"/>
    </source>
</evidence>
<feature type="signal peptide" evidence="1">
    <location>
        <begin position="1"/>
        <end position="17"/>
    </location>
</feature>
<evidence type="ECO:0008006" key="3">
    <source>
        <dbReference type="Google" id="ProtNLM"/>
    </source>
</evidence>
<dbReference type="Ensembl" id="ENSCCNT00000005086.1">
    <property type="protein sequence ID" value="ENSCCNP00000003886.1"/>
    <property type="gene ID" value="ENSCCNG00000004096.1"/>
</dbReference>
<sequence>NGRVLSFLCIFVLSVRCMVSTAPSCGASANTASTCTAISSDSKCNNCSSTVPYATASGTSGIEAWCLSVPSPHLRWHQWVGVEGELIFTV</sequence>
<protein>
    <recommendedName>
        <fullName evidence="3">Secreted protein</fullName>
    </recommendedName>
</protein>
<organism evidence="2">
    <name type="scientific">Castor canadensis</name>
    <name type="common">American beaver</name>
    <dbReference type="NCBI Taxonomy" id="51338"/>
    <lineage>
        <taxon>Eukaryota</taxon>
        <taxon>Metazoa</taxon>
        <taxon>Chordata</taxon>
        <taxon>Craniata</taxon>
        <taxon>Vertebrata</taxon>
        <taxon>Euteleostomi</taxon>
        <taxon>Mammalia</taxon>
        <taxon>Eutheria</taxon>
        <taxon>Euarchontoglires</taxon>
        <taxon>Glires</taxon>
        <taxon>Rodentia</taxon>
        <taxon>Castorimorpha</taxon>
        <taxon>Castoridae</taxon>
        <taxon>Castor</taxon>
    </lineage>
</organism>
<proteinExistence type="predicted"/>
<name>A0A8C0W7N3_CASCN</name>